<protein>
    <submittedName>
        <fullName evidence="1">Uncharacterized protein</fullName>
    </submittedName>
</protein>
<accession>A0A218KC04</accession>
<dbReference type="Proteomes" id="UP000223102">
    <property type="component" value="Segment"/>
</dbReference>
<organism evidence="1 2">
    <name type="scientific">Bacillus phage PBC2</name>
    <dbReference type="NCBI Taxonomy" id="1675029"/>
    <lineage>
        <taxon>Viruses</taxon>
        <taxon>Duplodnaviria</taxon>
        <taxon>Heunggongvirae</taxon>
        <taxon>Uroviricota</taxon>
        <taxon>Caudoviricetes</taxon>
        <taxon>Andregratiavirinae</taxon>
        <taxon>Haetaevirus</taxon>
        <taxon>Haetaevirus PBC2</taxon>
    </lineage>
</organism>
<sequence length="105" mass="12091">MPHIDGYADFLVEDIRVNLGYDAKDSSHDDEVLAKLTAGEKISKSKHLQPQLIKVTTEQHNVIKLLPKNTSEWKSIWRRVLLKKNVDPVAIERIINGDRYIVEDE</sequence>
<keyword evidence="2" id="KW-1185">Reference proteome</keyword>
<dbReference type="EMBL" id="KT070867">
    <property type="protein sequence ID" value="AKQ08422.1"/>
    <property type="molecule type" value="Genomic_DNA"/>
</dbReference>
<evidence type="ECO:0000313" key="1">
    <source>
        <dbReference type="EMBL" id="AKQ08422.1"/>
    </source>
</evidence>
<reference evidence="1 2" key="1">
    <citation type="submission" date="2015-06" db="EMBL/GenBank/DDBJ databases">
        <title>Complete genome sequence of Bacillus cereus phage PBC2.</title>
        <authorList>
            <person name="Kong M."/>
            <person name="Ryu S."/>
        </authorList>
    </citation>
    <scope>NUCLEOTIDE SEQUENCE [LARGE SCALE GENOMIC DNA]</scope>
</reference>
<evidence type="ECO:0000313" key="2">
    <source>
        <dbReference type="Proteomes" id="UP000223102"/>
    </source>
</evidence>
<name>A0A218KC04_9CAUD</name>
<proteinExistence type="predicted"/>
<gene>
    <name evidence="1" type="ORF">PBC2_107</name>
</gene>